<accession>A0A4Q0M470</accession>
<dbReference type="RefSeq" id="WP_128770873.1">
    <property type="nucleotide sequence ID" value="NZ_RXOC01000015.1"/>
</dbReference>
<dbReference type="AlphaFoldDB" id="A0A4Q0M470"/>
<proteinExistence type="predicted"/>
<dbReference type="Gene3D" id="3.10.450.620">
    <property type="entry name" value="JHP933, nucleotidyltransferase-like core domain"/>
    <property type="match status" value="1"/>
</dbReference>
<name>A0A4Q0M470_9SPHI</name>
<dbReference type="InterPro" id="IPR014942">
    <property type="entry name" value="AbiEii"/>
</dbReference>
<reference evidence="1 2" key="1">
    <citation type="submission" date="2018-12" db="EMBL/GenBank/DDBJ databases">
        <title>The Draft Genome Sequence of the Soil Bacterium Pedobacter tournemirensis R1.</title>
        <authorList>
            <person name="He J."/>
        </authorList>
    </citation>
    <scope>NUCLEOTIDE SEQUENCE [LARGE SCALE GENOMIC DNA]</scope>
    <source>
        <strain evidence="1 2">R1</strain>
    </source>
</reference>
<keyword evidence="1" id="KW-0808">Transferase</keyword>
<gene>
    <name evidence="1" type="ORF">EKH83_18110</name>
</gene>
<evidence type="ECO:0000313" key="2">
    <source>
        <dbReference type="Proteomes" id="UP000290848"/>
    </source>
</evidence>
<organism evidence="1 2">
    <name type="scientific">Arcticibacter tournemirensis</name>
    <dbReference type="NCBI Taxonomy" id="699437"/>
    <lineage>
        <taxon>Bacteria</taxon>
        <taxon>Pseudomonadati</taxon>
        <taxon>Bacteroidota</taxon>
        <taxon>Sphingobacteriia</taxon>
        <taxon>Sphingobacteriales</taxon>
        <taxon>Sphingobacteriaceae</taxon>
        <taxon>Arcticibacter</taxon>
    </lineage>
</organism>
<sequence length="360" mass="41619">MIKLHCFQKEWIDGFREQEAYKRINPPLLEKMIHALSLLQYLQKHGLNFVFKGGTSLILLLKDSNRFSVDIDIITEDTRETIESKLDQVIEASHFKGWKLDEKRSYGEGIPKAHYELEYDSNVNKGSNYILLDILFEKAHYPSIQKRAIQSNWIETEQIIEIDLPTVEAITGDKLTAFAPTTTGILYGKGKELEIIKQLFDLGNLFNEIKTLEEVKASFSAFAEQEINYRKLDIKPSDILNDTIETCRIISFRDRNRDEPERSRFAELQTGIRSFGNYLISGSFRIDEAVTASAKVAYLCAKLLTEDFSPIKKFEGQDISKLAIESLLWNGLNRLKRFPDQSAFFYWYKCIETLEQLDVP</sequence>
<protein>
    <submittedName>
        <fullName evidence="1">Nucleotidyl transferase AbiEii/AbiGii toxin family protein</fullName>
    </submittedName>
</protein>
<dbReference type="Proteomes" id="UP000290848">
    <property type="component" value="Unassembled WGS sequence"/>
</dbReference>
<dbReference type="EMBL" id="RXOC01000015">
    <property type="protein sequence ID" value="RXF67740.1"/>
    <property type="molecule type" value="Genomic_DNA"/>
</dbReference>
<dbReference type="Pfam" id="PF08843">
    <property type="entry name" value="AbiEii"/>
    <property type="match status" value="1"/>
</dbReference>
<dbReference type="GO" id="GO:0016740">
    <property type="term" value="F:transferase activity"/>
    <property type="evidence" value="ECO:0007669"/>
    <property type="project" value="UniProtKB-KW"/>
</dbReference>
<comment type="caution">
    <text evidence="1">The sequence shown here is derived from an EMBL/GenBank/DDBJ whole genome shotgun (WGS) entry which is preliminary data.</text>
</comment>
<evidence type="ECO:0000313" key="1">
    <source>
        <dbReference type="EMBL" id="RXF67740.1"/>
    </source>
</evidence>